<keyword evidence="4" id="KW-0865">Zymogen</keyword>
<dbReference type="InterPro" id="IPR043137">
    <property type="entry name" value="GGT_ssub_C"/>
</dbReference>
<sequence>MNMRLIATLFFVLVPHTVLAYDRITGHHFASRSEVIATQGMVATSQPLATQVGLDILKQGGNAIDAAIAANAMLGLVEPTGNGIGGDLFAIVWDAKSQQLYGLNASGRSPKSLTLEYFQQQGMDKIPAYGPLPVSVPGAVDGWFELHGRFGRMDMPAILAPTIEYAKQGFPVSELIAWYMQRSAERLSQYDGFSDTYMPNGKAPVKGQIFSNPRLAATLEKIATGGRDAFYKGDIARTIAAYMKQQGGFLSYEDLASHTSEWVEPVSTNYRGYDVWELPPNGQGIAALQILNILEQYDIEGMGRDSAEFVHTFVEAKKLAFEDRAKYYADPAFNQIPVDWLISKTYAQQRRKLINPDKAAKRYDAGLNHGDTIYLTTADKDGNMVSLIQSNYRGMGSGMTPDGLGFILQDRGELFSLQPDHFNVYAPGKRPFHTIIPAFVTRNGKPWLSFGVMGGGTQPQMHAQIIINLIDFGMNLQEAGDAPRILHSGSSQPTGEQMTDGGYISLENGFSAATRRALIHMGHQIREASGPYGGYQAIMRDPKNGVYYGASETRKDGHAAGY</sequence>
<dbReference type="SUPFAM" id="SSF56235">
    <property type="entry name" value="N-terminal nucleophile aminohydrolases (Ntn hydrolases)"/>
    <property type="match status" value="1"/>
</dbReference>
<evidence type="ECO:0000256" key="2">
    <source>
        <dbReference type="ARBA" id="ARBA00001089"/>
    </source>
</evidence>
<proteinExistence type="inferred from homology"/>
<comment type="catalytic activity">
    <reaction evidence="2 4">
        <text>glutathione + H2O = L-cysteinylglycine + L-glutamate</text>
        <dbReference type="Rhea" id="RHEA:28807"/>
        <dbReference type="ChEBI" id="CHEBI:15377"/>
        <dbReference type="ChEBI" id="CHEBI:29985"/>
        <dbReference type="ChEBI" id="CHEBI:57925"/>
        <dbReference type="ChEBI" id="CHEBI:61694"/>
        <dbReference type="EC" id="3.4.19.13"/>
    </reaction>
</comment>
<dbReference type="InterPro" id="IPR052896">
    <property type="entry name" value="GGT-like_enzyme"/>
</dbReference>
<evidence type="ECO:0000256" key="4">
    <source>
        <dbReference type="RuleBase" id="RU368036"/>
    </source>
</evidence>
<dbReference type="InterPro" id="IPR000101">
    <property type="entry name" value="GGT_peptidase"/>
</dbReference>
<comment type="caution">
    <text evidence="5">The sequence shown here is derived from an EMBL/GenBank/DDBJ whole genome shotgun (WGS) entry which is preliminary data.</text>
</comment>
<keyword evidence="6" id="KW-1185">Reference proteome</keyword>
<keyword evidence="4" id="KW-0317">Glutathione biosynthesis</keyword>
<dbReference type="GO" id="GO:0103068">
    <property type="term" value="F:leukotriene C4 gamma-glutamyl transferase activity"/>
    <property type="evidence" value="ECO:0007669"/>
    <property type="project" value="UniProtKB-EC"/>
</dbReference>
<evidence type="ECO:0000313" key="6">
    <source>
        <dbReference type="Proteomes" id="UP001520878"/>
    </source>
</evidence>
<dbReference type="EC" id="2.3.2.2" evidence="4"/>
<gene>
    <name evidence="5" type="primary">ggt</name>
    <name evidence="5" type="ORF">LJ739_14245</name>
</gene>
<evidence type="ECO:0000256" key="3">
    <source>
        <dbReference type="ARBA" id="ARBA00047417"/>
    </source>
</evidence>
<dbReference type="PANTHER" id="PTHR43881">
    <property type="entry name" value="GAMMA-GLUTAMYLTRANSPEPTIDASE (AFU_ORTHOLOGUE AFUA_4G13580)"/>
    <property type="match status" value="1"/>
</dbReference>
<evidence type="ECO:0000313" key="5">
    <source>
        <dbReference type="EMBL" id="MCC2617409.1"/>
    </source>
</evidence>
<comment type="pathway">
    <text evidence="4">Sulfur metabolism; glutathione metabolism.</text>
</comment>
<comment type="PTM">
    <text evidence="4">Cleaved by autocatalysis into a large and a small subunit.</text>
</comment>
<keyword evidence="4 5" id="KW-0808">Transferase</keyword>
<comment type="subunit">
    <text evidence="4">This enzyme consists of two polypeptide chains, which are synthesized in precursor form from a single polypeptide.</text>
</comment>
<evidence type="ECO:0000256" key="1">
    <source>
        <dbReference type="ARBA" id="ARBA00001049"/>
    </source>
</evidence>
<dbReference type="Gene3D" id="1.10.246.130">
    <property type="match status" value="1"/>
</dbReference>
<keyword evidence="4" id="KW-0378">Hydrolase</keyword>
<dbReference type="EC" id="3.4.19.13" evidence="4"/>
<comment type="catalytic activity">
    <reaction evidence="3 4">
        <text>an N-terminal (5-L-glutamyl)-[peptide] + an alpha-amino acid = 5-L-glutamyl amino acid + an N-terminal L-alpha-aminoacyl-[peptide]</text>
        <dbReference type="Rhea" id="RHEA:23904"/>
        <dbReference type="Rhea" id="RHEA-COMP:9780"/>
        <dbReference type="Rhea" id="RHEA-COMP:9795"/>
        <dbReference type="ChEBI" id="CHEBI:77644"/>
        <dbReference type="ChEBI" id="CHEBI:78597"/>
        <dbReference type="ChEBI" id="CHEBI:78599"/>
        <dbReference type="ChEBI" id="CHEBI:78608"/>
        <dbReference type="EC" id="2.3.2.2"/>
    </reaction>
</comment>
<reference evidence="5 6" key="1">
    <citation type="submission" date="2021-10" db="EMBL/GenBank/DDBJ databases">
        <title>Draft genome of Aestuariibacter halophilus JC2043.</title>
        <authorList>
            <person name="Emsley S.A."/>
            <person name="Pfannmuller K.M."/>
            <person name="Ushijima B."/>
            <person name="Saw J.H."/>
            <person name="Videau P."/>
        </authorList>
    </citation>
    <scope>NUCLEOTIDE SEQUENCE [LARGE SCALE GENOMIC DNA]</scope>
    <source>
        <strain evidence="5 6">JC2043</strain>
    </source>
</reference>
<dbReference type="InterPro" id="IPR043138">
    <property type="entry name" value="GGT_lsub"/>
</dbReference>
<dbReference type="PANTHER" id="PTHR43881:SF1">
    <property type="entry name" value="GAMMA-GLUTAMYLTRANSPEPTIDASE (AFU_ORTHOLOGUE AFUA_4G13580)"/>
    <property type="match status" value="1"/>
</dbReference>
<comment type="catalytic activity">
    <reaction evidence="1 4">
        <text>an S-substituted glutathione + H2O = an S-substituted L-cysteinylglycine + L-glutamate</text>
        <dbReference type="Rhea" id="RHEA:59468"/>
        <dbReference type="ChEBI" id="CHEBI:15377"/>
        <dbReference type="ChEBI" id="CHEBI:29985"/>
        <dbReference type="ChEBI" id="CHEBI:90779"/>
        <dbReference type="ChEBI" id="CHEBI:143103"/>
        <dbReference type="EC" id="3.4.19.13"/>
    </reaction>
</comment>
<name>A0ABS8GCA7_9ALTE</name>
<dbReference type="Pfam" id="PF01019">
    <property type="entry name" value="G_glu_transpept"/>
    <property type="match status" value="1"/>
</dbReference>
<dbReference type="PRINTS" id="PR01210">
    <property type="entry name" value="GGTRANSPTASE"/>
</dbReference>
<dbReference type="InterPro" id="IPR029055">
    <property type="entry name" value="Ntn_hydrolases_N"/>
</dbReference>
<organism evidence="5 6">
    <name type="scientific">Fluctibacter halophilus</name>
    <dbReference type="NCBI Taxonomy" id="226011"/>
    <lineage>
        <taxon>Bacteria</taxon>
        <taxon>Pseudomonadati</taxon>
        <taxon>Pseudomonadota</taxon>
        <taxon>Gammaproteobacteria</taxon>
        <taxon>Alteromonadales</taxon>
        <taxon>Alteromonadaceae</taxon>
        <taxon>Fluctibacter</taxon>
    </lineage>
</organism>
<accession>A0ABS8GCA7</accession>
<comment type="similarity">
    <text evidence="4">Belongs to the gamma-glutamyltransferase family.</text>
</comment>
<dbReference type="NCBIfam" id="TIGR00066">
    <property type="entry name" value="g_glut_trans"/>
    <property type="match status" value="1"/>
</dbReference>
<keyword evidence="4 5" id="KW-0012">Acyltransferase</keyword>
<dbReference type="EMBL" id="JAJEWP010000004">
    <property type="protein sequence ID" value="MCC2617409.1"/>
    <property type="molecule type" value="Genomic_DNA"/>
</dbReference>
<protein>
    <recommendedName>
        <fullName evidence="4">Glutathione hydrolase proenzyme</fullName>
        <ecNumber evidence="4">2.3.2.2</ecNumber>
        <ecNumber evidence="4">3.4.19.13</ecNumber>
    </recommendedName>
    <component>
        <recommendedName>
            <fullName evidence="4">Glutathione hydrolase large chain</fullName>
        </recommendedName>
    </component>
    <component>
        <recommendedName>
            <fullName evidence="4">Glutathione hydrolase small chain</fullName>
        </recommendedName>
    </component>
</protein>
<dbReference type="Proteomes" id="UP001520878">
    <property type="component" value="Unassembled WGS sequence"/>
</dbReference>
<dbReference type="Gene3D" id="3.60.20.40">
    <property type="match status" value="1"/>
</dbReference>
<dbReference type="RefSeq" id="WP_229161536.1">
    <property type="nucleotide sequence ID" value="NZ_JAJEWP010000004.1"/>
</dbReference>